<proteinExistence type="inferred from homology"/>
<dbReference type="PANTHER" id="PTHR30506">
    <property type="entry name" value="INNER MEMBRANE PROTEIN"/>
    <property type="match status" value="1"/>
</dbReference>
<comment type="similarity">
    <text evidence="2">Belongs to the UPF0126 family.</text>
</comment>
<dbReference type="PANTHER" id="PTHR30506:SF3">
    <property type="entry name" value="UPF0126 INNER MEMBRANE PROTEIN YADS-RELATED"/>
    <property type="match status" value="1"/>
</dbReference>
<dbReference type="Proteomes" id="UP000199372">
    <property type="component" value="Unassembled WGS sequence"/>
</dbReference>
<feature type="transmembrane region" description="Helical" evidence="7">
    <location>
        <begin position="115"/>
        <end position="137"/>
    </location>
</feature>
<evidence type="ECO:0000256" key="6">
    <source>
        <dbReference type="ARBA" id="ARBA00023136"/>
    </source>
</evidence>
<keyword evidence="3" id="KW-1003">Cell membrane</keyword>
<dbReference type="GO" id="GO:0005886">
    <property type="term" value="C:plasma membrane"/>
    <property type="evidence" value="ECO:0007669"/>
    <property type="project" value="UniProtKB-SubCell"/>
</dbReference>
<keyword evidence="10" id="KW-1185">Reference proteome</keyword>
<evidence type="ECO:0000313" key="10">
    <source>
        <dbReference type="Proteomes" id="UP000199372"/>
    </source>
</evidence>
<organism evidence="9 10">
    <name type="scientific">Palleronia pelagia</name>
    <dbReference type="NCBI Taxonomy" id="387096"/>
    <lineage>
        <taxon>Bacteria</taxon>
        <taxon>Pseudomonadati</taxon>
        <taxon>Pseudomonadota</taxon>
        <taxon>Alphaproteobacteria</taxon>
        <taxon>Rhodobacterales</taxon>
        <taxon>Roseobacteraceae</taxon>
        <taxon>Palleronia</taxon>
    </lineage>
</organism>
<evidence type="ECO:0000256" key="4">
    <source>
        <dbReference type="ARBA" id="ARBA00022692"/>
    </source>
</evidence>
<dbReference type="AlphaFoldDB" id="A0A1H8DT59"/>
<comment type="subcellular location">
    <subcellularLocation>
        <location evidence="1">Cell membrane</location>
        <topology evidence="1">Multi-pass membrane protein</topology>
    </subcellularLocation>
</comment>
<gene>
    <name evidence="9" type="ORF">SAMN04488011_102465</name>
</gene>
<dbReference type="RefSeq" id="WP_091844757.1">
    <property type="nucleotide sequence ID" value="NZ_FOCM01000002.1"/>
</dbReference>
<evidence type="ECO:0000313" key="9">
    <source>
        <dbReference type="EMBL" id="SEN10413.1"/>
    </source>
</evidence>
<sequence>MTALAILDYCAVFVFALSGAFAASRAQLDLVGFIFLASLTALGGGTTRDLLLDRAIFWMVDPSYLAVAASAAVVVFWTAHLADNRLIWLVWLDACALAVAVPAGVVAAQAFFQPWPIVILMGILTGTFGGLLRDVVVNDVPVVLAKGELYVTAAFAGGGAALIAFAVSDDMRVAVAVCGAVTLILRAGSLWFGWHLPVYKSRPPRNF</sequence>
<keyword evidence="6 7" id="KW-0472">Membrane</keyword>
<keyword evidence="5 7" id="KW-1133">Transmembrane helix</keyword>
<evidence type="ECO:0000259" key="8">
    <source>
        <dbReference type="Pfam" id="PF03458"/>
    </source>
</evidence>
<dbReference type="EMBL" id="FOCM01000002">
    <property type="protein sequence ID" value="SEN10413.1"/>
    <property type="molecule type" value="Genomic_DNA"/>
</dbReference>
<feature type="transmembrane region" description="Helical" evidence="7">
    <location>
        <begin position="88"/>
        <end position="108"/>
    </location>
</feature>
<name>A0A1H8DT59_9RHOB</name>
<protein>
    <submittedName>
        <fullName evidence="9">Uncharacterized membrane protein YeiH</fullName>
    </submittedName>
</protein>
<accession>A0A1H8DT59</accession>
<evidence type="ECO:0000256" key="3">
    <source>
        <dbReference type="ARBA" id="ARBA00022475"/>
    </source>
</evidence>
<keyword evidence="4 7" id="KW-0812">Transmembrane</keyword>
<feature type="domain" description="Glycine transporter" evidence="8">
    <location>
        <begin position="6"/>
        <end position="79"/>
    </location>
</feature>
<feature type="transmembrane region" description="Helical" evidence="7">
    <location>
        <begin position="63"/>
        <end position="82"/>
    </location>
</feature>
<dbReference type="InterPro" id="IPR005115">
    <property type="entry name" value="Gly_transporter"/>
</dbReference>
<evidence type="ECO:0000256" key="7">
    <source>
        <dbReference type="SAM" id="Phobius"/>
    </source>
</evidence>
<dbReference type="Pfam" id="PF03458">
    <property type="entry name" value="Gly_transporter"/>
    <property type="match status" value="2"/>
</dbReference>
<evidence type="ECO:0000256" key="1">
    <source>
        <dbReference type="ARBA" id="ARBA00004651"/>
    </source>
</evidence>
<feature type="transmembrane region" description="Helical" evidence="7">
    <location>
        <begin position="32"/>
        <end position="51"/>
    </location>
</feature>
<feature type="domain" description="Glycine transporter" evidence="8">
    <location>
        <begin position="91"/>
        <end position="163"/>
    </location>
</feature>
<evidence type="ECO:0000256" key="5">
    <source>
        <dbReference type="ARBA" id="ARBA00022989"/>
    </source>
</evidence>
<reference evidence="10" key="1">
    <citation type="submission" date="2016-10" db="EMBL/GenBank/DDBJ databases">
        <authorList>
            <person name="Varghese N."/>
            <person name="Submissions S."/>
        </authorList>
    </citation>
    <scope>NUCLEOTIDE SEQUENCE [LARGE SCALE GENOMIC DNA]</scope>
    <source>
        <strain evidence="10">DSM 26893</strain>
    </source>
</reference>
<dbReference type="OrthoDB" id="9791874at2"/>
<feature type="transmembrane region" description="Helical" evidence="7">
    <location>
        <begin position="174"/>
        <end position="194"/>
    </location>
</feature>
<feature type="transmembrane region" description="Helical" evidence="7">
    <location>
        <begin position="149"/>
        <end position="167"/>
    </location>
</feature>
<evidence type="ECO:0000256" key="2">
    <source>
        <dbReference type="ARBA" id="ARBA00008193"/>
    </source>
</evidence>